<name>A0ACB9PGG8_BAUVA</name>
<sequence>MEAAKHHSNGAMKPSSLQLEQQTPPAPSPLRKIIAVASIAAGVQFGWALQLSLLTPYVQLLGIPHKWAAFIWLCGPISGMLVQPIVGYHSDRCKSRFGRRRPFIAVGAAAVAIAVFLIGYAADLGHMFGDNLEKKARPRAIAIFVVGFWILDVANNMLQGPCRALLADLSASDHRKMRTSNAFFSFFMAVGNVLGYAAGSYSKLHNVFPFTKTKACDVYCANLKSCFFLSIALLVTVATIALIYVKEKTLSSQGPGSAGGNDAELDGESTGLPCFGQLFGAFRELKRPMWILLLVTCLNWIAWFPFLLFDTDWMGKEVYGGTVGEGKTYDQGVRAGALGLMLNSVVLGVVSLGIEVLARGVGGVKRLWGIVNFLLAVCLAMTVLITKLAEHSRRYTTVGGQTQPLPPSSGVKAGALTLFAVLGIPLAITYTIPFALASIFSSTSGAGQGLSLGVLNLAIVIPQMVVSVASGPWDALFGGGNLPAFVVGAVAALASGTLSVTMLPSPSPEMAKAATTVGGGFH</sequence>
<reference evidence="1 2" key="1">
    <citation type="journal article" date="2022" name="DNA Res.">
        <title>Chromosomal-level genome assembly of the orchid tree Bauhinia variegata (Leguminosae; Cercidoideae) supports the allotetraploid origin hypothesis of Bauhinia.</title>
        <authorList>
            <person name="Zhong Y."/>
            <person name="Chen Y."/>
            <person name="Zheng D."/>
            <person name="Pang J."/>
            <person name="Liu Y."/>
            <person name="Luo S."/>
            <person name="Meng S."/>
            <person name="Qian L."/>
            <person name="Wei D."/>
            <person name="Dai S."/>
            <person name="Zhou R."/>
        </authorList>
    </citation>
    <scope>NUCLEOTIDE SEQUENCE [LARGE SCALE GENOMIC DNA]</scope>
    <source>
        <strain evidence="1">BV-YZ2020</strain>
    </source>
</reference>
<protein>
    <submittedName>
        <fullName evidence="1">Uncharacterized protein</fullName>
    </submittedName>
</protein>
<keyword evidence="2" id="KW-1185">Reference proteome</keyword>
<accession>A0ACB9PGG8</accession>
<organism evidence="1 2">
    <name type="scientific">Bauhinia variegata</name>
    <name type="common">Purple orchid tree</name>
    <name type="synonym">Phanera variegata</name>
    <dbReference type="NCBI Taxonomy" id="167791"/>
    <lineage>
        <taxon>Eukaryota</taxon>
        <taxon>Viridiplantae</taxon>
        <taxon>Streptophyta</taxon>
        <taxon>Embryophyta</taxon>
        <taxon>Tracheophyta</taxon>
        <taxon>Spermatophyta</taxon>
        <taxon>Magnoliopsida</taxon>
        <taxon>eudicotyledons</taxon>
        <taxon>Gunneridae</taxon>
        <taxon>Pentapetalae</taxon>
        <taxon>rosids</taxon>
        <taxon>fabids</taxon>
        <taxon>Fabales</taxon>
        <taxon>Fabaceae</taxon>
        <taxon>Cercidoideae</taxon>
        <taxon>Cercideae</taxon>
        <taxon>Bauhiniinae</taxon>
        <taxon>Bauhinia</taxon>
    </lineage>
</organism>
<dbReference type="Proteomes" id="UP000828941">
    <property type="component" value="Chromosome 4"/>
</dbReference>
<gene>
    <name evidence="1" type="ORF">L6164_007474</name>
</gene>
<proteinExistence type="predicted"/>
<comment type="caution">
    <text evidence="1">The sequence shown here is derived from an EMBL/GenBank/DDBJ whole genome shotgun (WGS) entry which is preliminary data.</text>
</comment>
<evidence type="ECO:0000313" key="1">
    <source>
        <dbReference type="EMBL" id="KAI4346591.1"/>
    </source>
</evidence>
<dbReference type="EMBL" id="CM039429">
    <property type="protein sequence ID" value="KAI4346591.1"/>
    <property type="molecule type" value="Genomic_DNA"/>
</dbReference>
<evidence type="ECO:0000313" key="2">
    <source>
        <dbReference type="Proteomes" id="UP000828941"/>
    </source>
</evidence>